<sequence>MKFRIGFVSNSSSASFILDKKYLTEEDINKIKNFCEKECDDGWIVSEDVNFLNCTTTMDNGHLFFWIKDNLNIPLKALVDYSGD</sequence>
<reference evidence="1" key="1">
    <citation type="submission" date="2020-03" db="EMBL/GenBank/DDBJ databases">
        <title>The deep terrestrial virosphere.</title>
        <authorList>
            <person name="Holmfeldt K."/>
            <person name="Nilsson E."/>
            <person name="Simone D."/>
            <person name="Lopez-Fernandez M."/>
            <person name="Wu X."/>
            <person name="de Brujin I."/>
            <person name="Lundin D."/>
            <person name="Andersson A."/>
            <person name="Bertilsson S."/>
            <person name="Dopson M."/>
        </authorList>
    </citation>
    <scope>NUCLEOTIDE SEQUENCE</scope>
    <source>
        <strain evidence="1">MM415A02079</strain>
    </source>
</reference>
<proteinExistence type="predicted"/>
<dbReference type="AlphaFoldDB" id="A0A6M3JZS6"/>
<protein>
    <submittedName>
        <fullName evidence="1">Uncharacterized protein</fullName>
    </submittedName>
</protein>
<organism evidence="1">
    <name type="scientific">viral metagenome</name>
    <dbReference type="NCBI Taxonomy" id="1070528"/>
    <lineage>
        <taxon>unclassified sequences</taxon>
        <taxon>metagenomes</taxon>
        <taxon>organismal metagenomes</taxon>
    </lineage>
</organism>
<gene>
    <name evidence="1" type="ORF">MM415A02079_0017</name>
</gene>
<evidence type="ECO:0000313" key="1">
    <source>
        <dbReference type="EMBL" id="QJA74207.1"/>
    </source>
</evidence>
<dbReference type="EMBL" id="MT142081">
    <property type="protein sequence ID" value="QJA74207.1"/>
    <property type="molecule type" value="Genomic_DNA"/>
</dbReference>
<name>A0A6M3JZS6_9ZZZZ</name>
<accession>A0A6M3JZS6</accession>